<dbReference type="Gene3D" id="1.10.260.40">
    <property type="entry name" value="lambda repressor-like DNA-binding domains"/>
    <property type="match status" value="1"/>
</dbReference>
<keyword evidence="3" id="KW-1185">Reference proteome</keyword>
<gene>
    <name evidence="2" type="ORF">SAMN02745124_00334</name>
</gene>
<dbReference type="OrthoDB" id="5363392at2"/>
<dbReference type="RefSeq" id="WP_073373077.1">
    <property type="nucleotide sequence ID" value="NZ_FQXS01000001.1"/>
</dbReference>
<dbReference type="InterPro" id="IPR010744">
    <property type="entry name" value="Phage_CI_N"/>
</dbReference>
<feature type="domain" description="Bacteriophage CI repressor N-terminal" evidence="1">
    <location>
        <begin position="7"/>
        <end position="67"/>
    </location>
</feature>
<organism evidence="2 3">
    <name type="scientific">Desulfofustis glycolicus DSM 9705</name>
    <dbReference type="NCBI Taxonomy" id="1121409"/>
    <lineage>
        <taxon>Bacteria</taxon>
        <taxon>Pseudomonadati</taxon>
        <taxon>Thermodesulfobacteriota</taxon>
        <taxon>Desulfobulbia</taxon>
        <taxon>Desulfobulbales</taxon>
        <taxon>Desulfocapsaceae</taxon>
        <taxon>Desulfofustis</taxon>
    </lineage>
</organism>
<evidence type="ECO:0000313" key="3">
    <source>
        <dbReference type="Proteomes" id="UP000184139"/>
    </source>
</evidence>
<name>A0A1M5SFY9_9BACT</name>
<protein>
    <submittedName>
        <fullName evidence="2">Bacteriophage CI repressor helix-turn-helix domain-containing protein</fullName>
    </submittedName>
</protein>
<evidence type="ECO:0000259" key="1">
    <source>
        <dbReference type="Pfam" id="PF07022"/>
    </source>
</evidence>
<dbReference type="InterPro" id="IPR010982">
    <property type="entry name" value="Lambda_DNA-bd_dom_sf"/>
</dbReference>
<accession>A0A1M5SFY9</accession>
<dbReference type="AlphaFoldDB" id="A0A1M5SFY9"/>
<dbReference type="EMBL" id="FQXS01000001">
    <property type="protein sequence ID" value="SHH37507.1"/>
    <property type="molecule type" value="Genomic_DNA"/>
</dbReference>
<evidence type="ECO:0000313" key="2">
    <source>
        <dbReference type="EMBL" id="SHH37507.1"/>
    </source>
</evidence>
<dbReference type="GO" id="GO:0003677">
    <property type="term" value="F:DNA binding"/>
    <property type="evidence" value="ECO:0007669"/>
    <property type="project" value="InterPro"/>
</dbReference>
<dbReference type="Proteomes" id="UP000184139">
    <property type="component" value="Unassembled WGS sequence"/>
</dbReference>
<dbReference type="STRING" id="1121409.SAMN02745124_00334"/>
<sequence length="140" mass="16753">MNANFNDVWERLVEATDIRFNKDLAEIVDVTPQYVSQKRRKNEFPFGWAYLVAQKYNLLTEWIITGKPPKNIEGKKKDSLHFQILNDLDEWLQELVVGEPYRKEWFRASIEDSFPMFREWKKRKENEEGRSDIDPQSNVA</sequence>
<dbReference type="Pfam" id="PF07022">
    <property type="entry name" value="Phage_CI_repr"/>
    <property type="match status" value="1"/>
</dbReference>
<proteinExistence type="predicted"/>
<dbReference type="GO" id="GO:0045892">
    <property type="term" value="P:negative regulation of DNA-templated transcription"/>
    <property type="evidence" value="ECO:0007669"/>
    <property type="project" value="InterPro"/>
</dbReference>
<reference evidence="2 3" key="1">
    <citation type="submission" date="2016-11" db="EMBL/GenBank/DDBJ databases">
        <authorList>
            <person name="Jaros S."/>
            <person name="Januszkiewicz K."/>
            <person name="Wedrychowicz H."/>
        </authorList>
    </citation>
    <scope>NUCLEOTIDE SEQUENCE [LARGE SCALE GENOMIC DNA]</scope>
    <source>
        <strain evidence="2 3">DSM 9705</strain>
    </source>
</reference>